<dbReference type="PIRSF" id="PIRSF001365">
    <property type="entry name" value="DHDPS"/>
    <property type="match status" value="1"/>
</dbReference>
<evidence type="ECO:0000256" key="13">
    <source>
        <dbReference type="PIRNR" id="PIRNR001365"/>
    </source>
</evidence>
<dbReference type="InterPro" id="IPR002220">
    <property type="entry name" value="DapA-like"/>
</dbReference>
<organism evidence="14 15">
    <name type="scientific">Paenibacillus chartarius</name>
    <dbReference type="NCBI Taxonomy" id="747481"/>
    <lineage>
        <taxon>Bacteria</taxon>
        <taxon>Bacillati</taxon>
        <taxon>Bacillota</taxon>
        <taxon>Bacilli</taxon>
        <taxon>Bacillales</taxon>
        <taxon>Paenibacillaceae</taxon>
        <taxon>Paenibacillus</taxon>
    </lineage>
</organism>
<dbReference type="PANTHER" id="PTHR12128:SF66">
    <property type="entry name" value="4-HYDROXY-2-OXOGLUTARATE ALDOLASE, MITOCHONDRIAL"/>
    <property type="match status" value="1"/>
</dbReference>
<evidence type="ECO:0000256" key="9">
    <source>
        <dbReference type="ARBA" id="ARBA00023239"/>
    </source>
</evidence>
<dbReference type="NCBIfam" id="TIGR00674">
    <property type="entry name" value="dapA"/>
    <property type="match status" value="1"/>
</dbReference>
<comment type="subunit">
    <text evidence="12">Homotetramer; dimer of dimers.</text>
</comment>
<keyword evidence="10 12" id="KW-0704">Schiff base</keyword>
<evidence type="ECO:0000256" key="3">
    <source>
        <dbReference type="ARBA" id="ARBA00007592"/>
    </source>
</evidence>
<dbReference type="Pfam" id="PF00701">
    <property type="entry name" value="DHDPS"/>
    <property type="match status" value="1"/>
</dbReference>
<feature type="active site" description="Proton donor/acceptor" evidence="12">
    <location>
        <position position="140"/>
    </location>
</feature>
<comment type="subcellular location">
    <subcellularLocation>
        <location evidence="12">Cytoplasm</location>
    </subcellularLocation>
</comment>
<evidence type="ECO:0000313" key="14">
    <source>
        <dbReference type="EMBL" id="MFC0213669.1"/>
    </source>
</evidence>
<dbReference type="Gene3D" id="3.20.20.70">
    <property type="entry name" value="Aldolase class I"/>
    <property type="match status" value="1"/>
</dbReference>
<evidence type="ECO:0000256" key="4">
    <source>
        <dbReference type="ARBA" id="ARBA00012086"/>
    </source>
</evidence>
<dbReference type="PROSITE" id="PS00665">
    <property type="entry name" value="DHDPS_1"/>
    <property type="match status" value="1"/>
</dbReference>
<keyword evidence="9 12" id="KW-0456">Lyase</keyword>
<evidence type="ECO:0000256" key="6">
    <source>
        <dbReference type="ARBA" id="ARBA00022605"/>
    </source>
</evidence>
<feature type="binding site" evidence="12">
    <location>
        <position position="50"/>
    </location>
    <ligand>
        <name>pyruvate</name>
        <dbReference type="ChEBI" id="CHEBI:15361"/>
    </ligand>
</feature>
<comment type="catalytic activity">
    <reaction evidence="11 12">
        <text>L-aspartate 4-semialdehyde + pyruvate = (2S,4S)-4-hydroxy-2,3,4,5-tetrahydrodipicolinate + H2O + H(+)</text>
        <dbReference type="Rhea" id="RHEA:34171"/>
        <dbReference type="ChEBI" id="CHEBI:15361"/>
        <dbReference type="ChEBI" id="CHEBI:15377"/>
        <dbReference type="ChEBI" id="CHEBI:15378"/>
        <dbReference type="ChEBI" id="CHEBI:67139"/>
        <dbReference type="ChEBI" id="CHEBI:537519"/>
        <dbReference type="EC" id="4.3.3.7"/>
    </reaction>
</comment>
<dbReference type="InterPro" id="IPR020624">
    <property type="entry name" value="Schiff_base-form_aldolases_CS"/>
</dbReference>
<evidence type="ECO:0000256" key="8">
    <source>
        <dbReference type="ARBA" id="ARBA00023154"/>
    </source>
</evidence>
<evidence type="ECO:0000256" key="11">
    <source>
        <dbReference type="ARBA" id="ARBA00047836"/>
    </source>
</evidence>
<comment type="caution">
    <text evidence="12">Was originally thought to be a dihydrodipicolinate synthase (DHDPS), catalyzing the condensation of (S)-aspartate-beta-semialdehyde [(S)-ASA] and pyruvate to dihydrodipicolinate (DHDP). However, it was shown in E.coli that the product of the enzymatic reaction is not dihydrodipicolinate but in fact (4S)-4-hydroxy-2,3,4,5-tetrahydro-(2S)-dipicolinic acid (HTPA), and that the consecutive dehydration reaction leading to DHDP is not spontaneous but catalyzed by DapB.</text>
</comment>
<keyword evidence="5 12" id="KW-0963">Cytoplasm</keyword>
<dbReference type="InterPro" id="IPR013785">
    <property type="entry name" value="Aldolase_TIM"/>
</dbReference>
<feature type="site" description="Part of a proton relay during catalysis" evidence="12">
    <location>
        <position position="115"/>
    </location>
</feature>
<dbReference type="SMART" id="SM01130">
    <property type="entry name" value="DHDPS"/>
    <property type="match status" value="1"/>
</dbReference>
<dbReference type="GO" id="GO:0008840">
    <property type="term" value="F:4-hydroxy-tetrahydrodipicolinate synthase activity"/>
    <property type="evidence" value="ECO:0007669"/>
    <property type="project" value="UniProtKB-EC"/>
</dbReference>
<evidence type="ECO:0000256" key="2">
    <source>
        <dbReference type="ARBA" id="ARBA00005120"/>
    </source>
</evidence>
<feature type="active site" description="Schiff-base intermediate with substrate" evidence="12">
    <location>
        <position position="168"/>
    </location>
</feature>
<evidence type="ECO:0000256" key="1">
    <source>
        <dbReference type="ARBA" id="ARBA00003294"/>
    </source>
</evidence>
<comment type="caution">
    <text evidence="14">The sequence shown here is derived from an EMBL/GenBank/DDBJ whole genome shotgun (WGS) entry which is preliminary data.</text>
</comment>
<accession>A0ABV6DLZ9</accession>
<comment type="similarity">
    <text evidence="3 12 13">Belongs to the DapA family.</text>
</comment>
<dbReference type="PANTHER" id="PTHR12128">
    <property type="entry name" value="DIHYDRODIPICOLINATE SYNTHASE"/>
    <property type="match status" value="1"/>
</dbReference>
<dbReference type="EMBL" id="JBHLWN010000060">
    <property type="protein sequence ID" value="MFC0213669.1"/>
    <property type="molecule type" value="Genomic_DNA"/>
</dbReference>
<dbReference type="InterPro" id="IPR005263">
    <property type="entry name" value="DapA"/>
</dbReference>
<name>A0ABV6DLZ9_9BACL</name>
<dbReference type="PRINTS" id="PR00146">
    <property type="entry name" value="DHPICSNTHASE"/>
</dbReference>
<dbReference type="HAMAP" id="MF_00418">
    <property type="entry name" value="DapA"/>
    <property type="match status" value="1"/>
</dbReference>
<evidence type="ECO:0000313" key="15">
    <source>
        <dbReference type="Proteomes" id="UP001589776"/>
    </source>
</evidence>
<comment type="pathway">
    <text evidence="2 12">Amino-acid biosynthesis; L-lysine biosynthesis via DAP pathway; (S)-tetrahydrodipicolinate from L-aspartate: step 3/4.</text>
</comment>
<comment type="caution">
    <text evidence="12">Lacks conserved residue(s) required for the propagation of feature annotation.</text>
</comment>
<protein>
    <recommendedName>
        <fullName evidence="4 12">4-hydroxy-tetrahydrodipicolinate synthase</fullName>
        <shortName evidence="12">HTPA synthase</shortName>
        <ecNumber evidence="4 12">4.3.3.7</ecNumber>
    </recommendedName>
</protein>
<keyword evidence="15" id="KW-1185">Reference proteome</keyword>
<dbReference type="SUPFAM" id="SSF51569">
    <property type="entry name" value="Aldolase"/>
    <property type="match status" value="1"/>
</dbReference>
<evidence type="ECO:0000256" key="10">
    <source>
        <dbReference type="ARBA" id="ARBA00023270"/>
    </source>
</evidence>
<reference evidence="14 15" key="1">
    <citation type="submission" date="2024-09" db="EMBL/GenBank/DDBJ databases">
        <authorList>
            <person name="Sun Q."/>
            <person name="Mori K."/>
        </authorList>
    </citation>
    <scope>NUCLEOTIDE SEQUENCE [LARGE SCALE GENOMIC DNA]</scope>
    <source>
        <strain evidence="14 15">CCM 7759</strain>
    </source>
</reference>
<dbReference type="RefSeq" id="WP_377470990.1">
    <property type="nucleotide sequence ID" value="NZ_JBHLWN010000060.1"/>
</dbReference>
<proteinExistence type="inferred from homology"/>
<evidence type="ECO:0000256" key="7">
    <source>
        <dbReference type="ARBA" id="ARBA00022915"/>
    </source>
</evidence>
<comment type="function">
    <text evidence="1 12">Catalyzes the condensation of (S)-aspartate-beta-semialdehyde [(S)-ASA] and pyruvate to 4-hydroxy-tetrahydrodipicolinate (HTPA).</text>
</comment>
<dbReference type="Proteomes" id="UP001589776">
    <property type="component" value="Unassembled WGS sequence"/>
</dbReference>
<feature type="site" description="Part of a proton relay during catalysis" evidence="12">
    <location>
        <position position="49"/>
    </location>
</feature>
<dbReference type="CDD" id="cd00950">
    <property type="entry name" value="DHDPS"/>
    <property type="match status" value="1"/>
</dbReference>
<sequence>MLHVENLKGIFVPVATPFTQDGEIDLASFIHYLEELLRHPIQGIVLNGTTGEAPTVEWAEVETLFHAARTVIRRLGICMPIIVGTGTNDTRTTIRRTEAAGKWGADAVLAVTPYYSRPSADGVYRHFKAVAHTGVPLVAYEVPERTGIRVPVDTMVRILELDGVIGLKDASGGFELVNALAGRSAKPILAGSDDLFAAMLRYGASGGLLASAHVRTEAFLEVYRLAEEGRYDEAEAAFSKLLPLIRLLFRETNPAPIKWVLAQAGLFASDALRLPLTPITQELQKELSAFLASP</sequence>
<keyword evidence="6 12" id="KW-0028">Amino-acid biosynthesis</keyword>
<gene>
    <name evidence="12 14" type="primary">dapA</name>
    <name evidence="14" type="ORF">ACFFK0_14590</name>
</gene>
<evidence type="ECO:0000256" key="5">
    <source>
        <dbReference type="ARBA" id="ARBA00022490"/>
    </source>
</evidence>
<keyword evidence="7 12" id="KW-0220">Diaminopimelate biosynthesis</keyword>
<keyword evidence="8 12" id="KW-0457">Lysine biosynthesis</keyword>
<evidence type="ECO:0000256" key="12">
    <source>
        <dbReference type="HAMAP-Rule" id="MF_00418"/>
    </source>
</evidence>
<dbReference type="EC" id="4.3.3.7" evidence="4 12"/>